<accession>A0ABQ5K7V1</accession>
<evidence type="ECO:0000256" key="3">
    <source>
        <dbReference type="ARBA" id="ARBA00022912"/>
    </source>
</evidence>
<dbReference type="SMART" id="SM00331">
    <property type="entry name" value="PP2C_SIG"/>
    <property type="match status" value="1"/>
</dbReference>
<dbReference type="SMART" id="SM00332">
    <property type="entry name" value="PP2Cc"/>
    <property type="match status" value="1"/>
</dbReference>
<dbReference type="PANTHER" id="PTHR47992">
    <property type="entry name" value="PROTEIN PHOSPHATASE"/>
    <property type="match status" value="1"/>
</dbReference>
<keyword evidence="1" id="KW-0479">Metal-binding</keyword>
<dbReference type="SUPFAM" id="SSF81606">
    <property type="entry name" value="PP2C-like"/>
    <property type="match status" value="1"/>
</dbReference>
<keyword evidence="3 4" id="KW-0904">Protein phosphatase</keyword>
<evidence type="ECO:0000256" key="5">
    <source>
        <dbReference type="SAM" id="MobiDB-lite"/>
    </source>
</evidence>
<feature type="region of interest" description="Disordered" evidence="5">
    <location>
        <begin position="145"/>
        <end position="219"/>
    </location>
</feature>
<proteinExistence type="inferred from homology"/>
<dbReference type="InterPro" id="IPR015655">
    <property type="entry name" value="PP2C"/>
</dbReference>
<dbReference type="InterPro" id="IPR000222">
    <property type="entry name" value="PP2C_BS"/>
</dbReference>
<dbReference type="Pfam" id="PF00481">
    <property type="entry name" value="PP2C"/>
    <property type="match status" value="1"/>
</dbReference>
<organism evidence="8 9">
    <name type="scientific">Aduncisulcus paluster</name>
    <dbReference type="NCBI Taxonomy" id="2918883"/>
    <lineage>
        <taxon>Eukaryota</taxon>
        <taxon>Metamonada</taxon>
        <taxon>Carpediemonas-like organisms</taxon>
        <taxon>Aduncisulcus</taxon>
    </lineage>
</organism>
<comment type="similarity">
    <text evidence="4">Belongs to the PP2C family.</text>
</comment>
<dbReference type="CDD" id="cd00143">
    <property type="entry name" value="PP2Cc"/>
    <property type="match status" value="1"/>
</dbReference>
<reference evidence="8" key="1">
    <citation type="submission" date="2022-03" db="EMBL/GenBank/DDBJ databases">
        <title>Draft genome sequence of Aduncisulcus paluster, a free-living microaerophilic Fornicata.</title>
        <authorList>
            <person name="Yuyama I."/>
            <person name="Kume K."/>
            <person name="Tamura T."/>
            <person name="Inagaki Y."/>
            <person name="Hashimoto T."/>
        </authorList>
    </citation>
    <scope>NUCLEOTIDE SEQUENCE</scope>
    <source>
        <strain evidence="8">NY0171</strain>
    </source>
</reference>
<dbReference type="Proteomes" id="UP001057375">
    <property type="component" value="Unassembled WGS sequence"/>
</dbReference>
<evidence type="ECO:0000256" key="1">
    <source>
        <dbReference type="ARBA" id="ARBA00022723"/>
    </source>
</evidence>
<name>A0ABQ5K7V1_9EUKA</name>
<sequence length="669" mass="73701">MGSQNSSLAHEKIKNQIAREFFSIFYITYTQYTESHGFATLSSTIEAIFQSCITTNPIEQNFSLSVGVHLDEAGFVSVLKTSQNVRVFSLHFEKQTMTRRTVAALVEFLTHAQKTVHFSLRRSGLTSHHIKLIYAALQTSSSMKAQKLHSKIRSMSRQGSRTSSQRSQGERSGGRGWSTQQSSESDAHKRGGSVRSSSSTGSKSSPPGSGSSGSSSSSDPMKPFFLSLESLDVSSNPLGDDGIVQLCSILKTYGMYLNTLNLQNTGMGERSIAAVSEYAIYKRVLKKIDISSNPTLSSSHLSLLASALHQSRGIQTVIQDVANPSSIDIMLIEHTCMRNEYVNTTISNIIEEAFEKEEQAAARKERKKTEVIITGAFKFAAAKRDADKHLLKIEKKDFDDLKLPPERKGTIDVRVAFAETVGRRLEMEDVVLVRQRFRGKEHEHLFAVFDGHGGRESAELASDVMPQLLAARMNELESATGKSMALIPAPVIKNMFTDVFLECNRMLTQHDVEDGSTALVALLHQNRLIVANVGDSRGVLMRDGRALRMSFDHKPDLPTEEERIQSLGGYVEAGRVLGALSVSRALGDVFLQPYVSAEPFVRVETLLPTDKFLILACDGVWDVLKDQSAVSLLTSEKDPVGASVKLRDQAFYQGSTDNISVVVIMFDQS</sequence>
<dbReference type="EMBL" id="BQXS01012679">
    <property type="protein sequence ID" value="GKT26800.1"/>
    <property type="molecule type" value="Genomic_DNA"/>
</dbReference>
<evidence type="ECO:0000313" key="8">
    <source>
        <dbReference type="EMBL" id="GKT26801.1"/>
    </source>
</evidence>
<evidence type="ECO:0000313" key="7">
    <source>
        <dbReference type="EMBL" id="GKT26800.1"/>
    </source>
</evidence>
<dbReference type="EMBL" id="BQXS01012679">
    <property type="protein sequence ID" value="GKT26801.1"/>
    <property type="molecule type" value="Genomic_DNA"/>
</dbReference>
<evidence type="ECO:0000256" key="2">
    <source>
        <dbReference type="ARBA" id="ARBA00022801"/>
    </source>
</evidence>
<feature type="compositionally biased region" description="Low complexity" evidence="5">
    <location>
        <begin position="155"/>
        <end position="167"/>
    </location>
</feature>
<dbReference type="InterPro" id="IPR001932">
    <property type="entry name" value="PPM-type_phosphatase-like_dom"/>
</dbReference>
<keyword evidence="2 4" id="KW-0378">Hydrolase</keyword>
<dbReference type="Gene3D" id="3.80.10.10">
    <property type="entry name" value="Ribonuclease Inhibitor"/>
    <property type="match status" value="1"/>
</dbReference>
<evidence type="ECO:0000313" key="9">
    <source>
        <dbReference type="Proteomes" id="UP001057375"/>
    </source>
</evidence>
<dbReference type="PROSITE" id="PS51746">
    <property type="entry name" value="PPM_2"/>
    <property type="match status" value="1"/>
</dbReference>
<dbReference type="SUPFAM" id="SSF52047">
    <property type="entry name" value="RNI-like"/>
    <property type="match status" value="1"/>
</dbReference>
<dbReference type="Gene3D" id="3.60.40.10">
    <property type="entry name" value="PPM-type phosphatase domain"/>
    <property type="match status" value="1"/>
</dbReference>
<dbReference type="PROSITE" id="PS01032">
    <property type="entry name" value="PPM_1"/>
    <property type="match status" value="1"/>
</dbReference>
<comment type="caution">
    <text evidence="8">The sequence shown here is derived from an EMBL/GenBank/DDBJ whole genome shotgun (WGS) entry which is preliminary data.</text>
</comment>
<evidence type="ECO:0000259" key="6">
    <source>
        <dbReference type="PROSITE" id="PS51746"/>
    </source>
</evidence>
<protein>
    <submittedName>
        <fullName evidence="8">Protein phosphatase 2C family like protein</fullName>
    </submittedName>
</protein>
<gene>
    <name evidence="7" type="ORF">ADUPG1_013484</name>
    <name evidence="8" type="ORF">ADUPG1_013485</name>
</gene>
<keyword evidence="9" id="KW-1185">Reference proteome</keyword>
<dbReference type="InterPro" id="IPR036457">
    <property type="entry name" value="PPM-type-like_dom_sf"/>
</dbReference>
<evidence type="ECO:0000256" key="4">
    <source>
        <dbReference type="RuleBase" id="RU003465"/>
    </source>
</evidence>
<dbReference type="SMART" id="SM00368">
    <property type="entry name" value="LRR_RI"/>
    <property type="match status" value="1"/>
</dbReference>
<feature type="domain" description="PPM-type phosphatase" evidence="6">
    <location>
        <begin position="414"/>
        <end position="666"/>
    </location>
</feature>
<feature type="compositionally biased region" description="Low complexity" evidence="5">
    <location>
        <begin position="193"/>
        <end position="218"/>
    </location>
</feature>
<dbReference type="InterPro" id="IPR032675">
    <property type="entry name" value="LRR_dom_sf"/>
</dbReference>